<evidence type="ECO:0000256" key="5">
    <source>
        <dbReference type="RuleBase" id="RU003690"/>
    </source>
</evidence>
<keyword evidence="2 6" id="KW-0378">Hydrolase</keyword>
<dbReference type="OrthoDB" id="2339329at2"/>
<evidence type="ECO:0000313" key="7">
    <source>
        <dbReference type="EMBL" id="TLG74164.1"/>
    </source>
</evidence>
<dbReference type="PRINTS" id="PR00131">
    <property type="entry name" value="GLHYDRLASE1"/>
</dbReference>
<dbReference type="GO" id="GO:0008706">
    <property type="term" value="F:6-phospho-beta-glucosidase activity"/>
    <property type="evidence" value="ECO:0007669"/>
    <property type="project" value="UniProtKB-EC"/>
</dbReference>
<dbReference type="SUPFAM" id="SSF51445">
    <property type="entry name" value="(Trans)glycosidases"/>
    <property type="match status" value="1"/>
</dbReference>
<dbReference type="PANTHER" id="PTHR10353">
    <property type="entry name" value="GLYCOSYL HYDROLASE"/>
    <property type="match status" value="1"/>
</dbReference>
<accession>A0A5R8QCU9</accession>
<gene>
    <name evidence="7" type="primary">ascB</name>
    <name evidence="7" type="ORF">FEZ08_05505</name>
</gene>
<keyword evidence="3 6" id="KW-0326">Glycosidase</keyword>
<dbReference type="GO" id="GO:0016052">
    <property type="term" value="P:carbohydrate catabolic process"/>
    <property type="evidence" value="ECO:0007669"/>
    <property type="project" value="TreeGrafter"/>
</dbReference>
<dbReference type="InterPro" id="IPR001360">
    <property type="entry name" value="Glyco_hydro_1"/>
</dbReference>
<dbReference type="RefSeq" id="WP_138190717.1">
    <property type="nucleotide sequence ID" value="NZ_VBWP01000004.1"/>
</dbReference>
<dbReference type="InterPro" id="IPR017853">
    <property type="entry name" value="GH"/>
</dbReference>
<feature type="active site" description="Nucleophile" evidence="4">
    <location>
        <position position="382"/>
    </location>
</feature>
<organism evidence="7 8">
    <name type="scientific">Culicoidibacter larvae</name>
    <dbReference type="NCBI Taxonomy" id="2579976"/>
    <lineage>
        <taxon>Bacteria</taxon>
        <taxon>Bacillati</taxon>
        <taxon>Bacillota</taxon>
        <taxon>Culicoidibacteria</taxon>
        <taxon>Culicoidibacterales</taxon>
        <taxon>Culicoidibacteraceae</taxon>
        <taxon>Culicoidibacter</taxon>
    </lineage>
</organism>
<proteinExistence type="inferred from homology"/>
<evidence type="ECO:0000256" key="6">
    <source>
        <dbReference type="RuleBase" id="RU004468"/>
    </source>
</evidence>
<dbReference type="AlphaFoldDB" id="A0A5R8QCU9"/>
<dbReference type="Gene3D" id="3.20.20.80">
    <property type="entry name" value="Glycosidases"/>
    <property type="match status" value="1"/>
</dbReference>
<dbReference type="NCBIfam" id="NF007158">
    <property type="entry name" value="PRK09593.1"/>
    <property type="match status" value="1"/>
</dbReference>
<dbReference type="PROSITE" id="PS00653">
    <property type="entry name" value="GLYCOSYL_HYDROL_F1_2"/>
    <property type="match status" value="1"/>
</dbReference>
<dbReference type="EMBL" id="VBWP01000004">
    <property type="protein sequence ID" value="TLG74164.1"/>
    <property type="molecule type" value="Genomic_DNA"/>
</dbReference>
<dbReference type="FunFam" id="3.20.20.80:FF:000004">
    <property type="entry name" value="Beta-glucosidase 6-phospho-beta-glucosidase"/>
    <property type="match status" value="1"/>
</dbReference>
<dbReference type="EC" id="3.2.1.86" evidence="7"/>
<dbReference type="InParanoid" id="A0A5R8QCU9"/>
<evidence type="ECO:0000256" key="2">
    <source>
        <dbReference type="ARBA" id="ARBA00022801"/>
    </source>
</evidence>
<name>A0A5R8QCU9_9FIRM</name>
<reference evidence="7 8" key="1">
    <citation type="submission" date="2019-05" db="EMBL/GenBank/DDBJ databases">
        <title>Culicoidintestinum kansasii gen. nov., sp. nov. from the gastrointestinal tract of the biting midge, Culicoides sonorensis.</title>
        <authorList>
            <person name="Neupane S."/>
            <person name="Ghosh A."/>
            <person name="Gunther S."/>
            <person name="Martin K."/>
            <person name="Zurek L."/>
        </authorList>
    </citation>
    <scope>NUCLEOTIDE SEQUENCE [LARGE SCALE GENOMIC DNA]</scope>
    <source>
        <strain evidence="7 8">CS-1</strain>
    </source>
</reference>
<comment type="similarity">
    <text evidence="1 5">Belongs to the glycosyl hydrolase 1 family.</text>
</comment>
<sequence>MTQVKKGFPQGFLWGGATAANQVEGAYDVDGKGLTTADLVKFVPKEERTGVMSLDVNKAQMEAALKDVEGNYPKRRGVDFYHHYKEDIALFAEMGFKAYRMSIAWARIFPNGDDAEPNEAGLAFYDDVFDELAKYGIEPIVTMSHYEMPIALTLNYGGWANRKLIDFFDNYARTIFKRYKGKVKYWMGFNEINVIALSPYTGGGILSDTENADKLAYQAAHHQFVASALAKKALLEIDPEAKMGCMLGRMTTYPETCNPEDVLKAQFLDHFNLFYVDVLAKGIYPEYLDAYFAENNITIEKTDEDLALIKAYTVDYISFSYYMSLVASSKGGKEMTVGNLMSGIKNPYLESSDWGWQIDPVGLRITLNHFYDRYNLPLLISENGLGAHDVVEADGSINDDYRIDYMRKHIEQMELAIQDGVDLFGYTMWGPIDIISASTSEMSKRYGFIYVDQDDYGNGTLKRSKKKSFDWYKKVIATNGKDR</sequence>
<evidence type="ECO:0000256" key="3">
    <source>
        <dbReference type="ARBA" id="ARBA00023295"/>
    </source>
</evidence>
<dbReference type="Pfam" id="PF00232">
    <property type="entry name" value="Glyco_hydro_1"/>
    <property type="match status" value="1"/>
</dbReference>
<evidence type="ECO:0000256" key="4">
    <source>
        <dbReference type="PROSITE-ProRule" id="PRU10055"/>
    </source>
</evidence>
<protein>
    <submittedName>
        <fullName evidence="7">6-phospho-beta-glucosidase</fullName>
        <ecNumber evidence="7">3.2.1.86</ecNumber>
    </submittedName>
</protein>
<dbReference type="PROSITE" id="PS00572">
    <property type="entry name" value="GLYCOSYL_HYDROL_F1_1"/>
    <property type="match status" value="1"/>
</dbReference>
<dbReference type="InterPro" id="IPR018120">
    <property type="entry name" value="Glyco_hydro_1_AS"/>
</dbReference>
<keyword evidence="8" id="KW-1185">Reference proteome</keyword>
<evidence type="ECO:0000256" key="1">
    <source>
        <dbReference type="ARBA" id="ARBA00010838"/>
    </source>
</evidence>
<dbReference type="Proteomes" id="UP000306912">
    <property type="component" value="Unassembled WGS sequence"/>
</dbReference>
<comment type="caution">
    <text evidence="7">The sequence shown here is derived from an EMBL/GenBank/DDBJ whole genome shotgun (WGS) entry which is preliminary data.</text>
</comment>
<dbReference type="NCBIfam" id="NF007356">
    <property type="entry name" value="PRK09852.1"/>
    <property type="match status" value="1"/>
</dbReference>
<dbReference type="InterPro" id="IPR033132">
    <property type="entry name" value="GH_1_N_CS"/>
</dbReference>
<dbReference type="GO" id="GO:0005829">
    <property type="term" value="C:cytosol"/>
    <property type="evidence" value="ECO:0007669"/>
    <property type="project" value="TreeGrafter"/>
</dbReference>
<dbReference type="PANTHER" id="PTHR10353:SF122">
    <property type="entry name" value="6-PHOSPHO-BETA-GLUCOSIDASE ASCB-RELATED"/>
    <property type="match status" value="1"/>
</dbReference>
<evidence type="ECO:0000313" key="8">
    <source>
        <dbReference type="Proteomes" id="UP000306912"/>
    </source>
</evidence>